<feature type="chain" id="PRO_5009314562" evidence="1">
    <location>
        <begin position="23"/>
        <end position="126"/>
    </location>
</feature>
<proteinExistence type="predicted"/>
<protein>
    <submittedName>
        <fullName evidence="3">Lipoprotein</fullName>
    </submittedName>
</protein>
<keyword evidence="2" id="KW-1185">Reference proteome</keyword>
<evidence type="ECO:0000313" key="2">
    <source>
        <dbReference type="Proteomes" id="UP000095287"/>
    </source>
</evidence>
<evidence type="ECO:0000313" key="3">
    <source>
        <dbReference type="WBParaSite" id="L893_g5101.t1"/>
    </source>
</evidence>
<evidence type="ECO:0000256" key="1">
    <source>
        <dbReference type="SAM" id="SignalP"/>
    </source>
</evidence>
<name>A0A1I8AF44_9BILA</name>
<sequence>MLHVLFHRFPLALALSALLVACVPYPRERPAYADLCESRQVFEVPTAHGVKTFYLYTYLYDHALMWRDRPYKQGYFSVPHGSPQREFYVQVIGFNKNRQQPLRPGSGEAPIPMLYDSRKAYLTFEN</sequence>
<dbReference type="AlphaFoldDB" id="A0A1I8AF44"/>
<organism evidence="2 3">
    <name type="scientific">Steinernema glaseri</name>
    <dbReference type="NCBI Taxonomy" id="37863"/>
    <lineage>
        <taxon>Eukaryota</taxon>
        <taxon>Metazoa</taxon>
        <taxon>Ecdysozoa</taxon>
        <taxon>Nematoda</taxon>
        <taxon>Chromadorea</taxon>
        <taxon>Rhabditida</taxon>
        <taxon>Tylenchina</taxon>
        <taxon>Panagrolaimomorpha</taxon>
        <taxon>Strongyloidoidea</taxon>
        <taxon>Steinernematidae</taxon>
        <taxon>Steinernema</taxon>
    </lineage>
</organism>
<reference evidence="3" key="1">
    <citation type="submission" date="2016-11" db="UniProtKB">
        <authorList>
            <consortium name="WormBaseParasite"/>
        </authorList>
    </citation>
    <scope>IDENTIFICATION</scope>
</reference>
<dbReference type="Proteomes" id="UP000095287">
    <property type="component" value="Unplaced"/>
</dbReference>
<accession>A0A1I8AF44</accession>
<feature type="signal peptide" evidence="1">
    <location>
        <begin position="1"/>
        <end position="22"/>
    </location>
</feature>
<dbReference type="WBParaSite" id="L893_g5101.t1">
    <property type="protein sequence ID" value="L893_g5101.t1"/>
    <property type="gene ID" value="L893_g5101"/>
</dbReference>
<keyword evidence="1" id="KW-0732">Signal</keyword>